<feature type="transmembrane region" description="Helical" evidence="1">
    <location>
        <begin position="41"/>
        <end position="63"/>
    </location>
</feature>
<dbReference type="OrthoDB" id="425763at2"/>
<evidence type="ECO:0008006" key="4">
    <source>
        <dbReference type="Google" id="ProtNLM"/>
    </source>
</evidence>
<organism evidence="2 3">
    <name type="scientific">Fischerella major NIES-592</name>
    <dbReference type="NCBI Taxonomy" id="210994"/>
    <lineage>
        <taxon>Bacteria</taxon>
        <taxon>Bacillati</taxon>
        <taxon>Cyanobacteriota</taxon>
        <taxon>Cyanophyceae</taxon>
        <taxon>Nostocales</taxon>
        <taxon>Hapalosiphonaceae</taxon>
        <taxon>Fischerella</taxon>
    </lineage>
</organism>
<accession>A0A1U7H3D3</accession>
<keyword evidence="1" id="KW-1133">Transmembrane helix</keyword>
<sequence length="108" mass="12569">MPSVNFFCHDFFVAVSCLACIIGLLLLWENKQQKEKDDADATEVILFRMTFCYWLVYCVAFGIEKLLLPHWEAVHMTLRITTALSYFLTFSCIVSLPLHKFAVRQVEE</sequence>
<keyword evidence="3" id="KW-1185">Reference proteome</keyword>
<keyword evidence="1" id="KW-0472">Membrane</keyword>
<reference evidence="2 3" key="1">
    <citation type="submission" date="2016-11" db="EMBL/GenBank/DDBJ databases">
        <title>Draft Genome Sequences of Nine Cyanobacterial Strains from Diverse Habitats.</title>
        <authorList>
            <person name="Zhu T."/>
            <person name="Hou S."/>
            <person name="Lu X."/>
            <person name="Hess W.R."/>
        </authorList>
    </citation>
    <scope>NUCLEOTIDE SEQUENCE [LARGE SCALE GENOMIC DNA]</scope>
    <source>
        <strain evidence="2 3">NIES-592</strain>
    </source>
</reference>
<proteinExistence type="predicted"/>
<dbReference type="AlphaFoldDB" id="A0A1U7H3D3"/>
<name>A0A1U7H3D3_9CYAN</name>
<dbReference type="RefSeq" id="WP_062243565.1">
    <property type="nucleotide sequence ID" value="NZ_MRCA01000002.1"/>
</dbReference>
<comment type="caution">
    <text evidence="2">The sequence shown here is derived from an EMBL/GenBank/DDBJ whole genome shotgun (WGS) entry which is preliminary data.</text>
</comment>
<feature type="transmembrane region" description="Helical" evidence="1">
    <location>
        <begin position="83"/>
        <end position="103"/>
    </location>
</feature>
<evidence type="ECO:0000256" key="1">
    <source>
        <dbReference type="SAM" id="Phobius"/>
    </source>
</evidence>
<evidence type="ECO:0000313" key="2">
    <source>
        <dbReference type="EMBL" id="OKH15620.1"/>
    </source>
</evidence>
<dbReference type="EMBL" id="MRCA01000002">
    <property type="protein sequence ID" value="OKH15620.1"/>
    <property type="molecule type" value="Genomic_DNA"/>
</dbReference>
<keyword evidence="1" id="KW-0812">Transmembrane</keyword>
<gene>
    <name evidence="2" type="ORF">NIES592_05930</name>
</gene>
<evidence type="ECO:0000313" key="3">
    <source>
        <dbReference type="Proteomes" id="UP000186391"/>
    </source>
</evidence>
<dbReference type="Proteomes" id="UP000186391">
    <property type="component" value="Unassembled WGS sequence"/>
</dbReference>
<protein>
    <recommendedName>
        <fullName evidence="4">Transmembrane protein</fullName>
    </recommendedName>
</protein>
<feature type="transmembrane region" description="Helical" evidence="1">
    <location>
        <begin position="12"/>
        <end position="29"/>
    </location>
</feature>